<organism evidence="2 3">
    <name type="scientific">Holospora obtusa F1</name>
    <dbReference type="NCBI Taxonomy" id="1399147"/>
    <lineage>
        <taxon>Bacteria</taxon>
        <taxon>Pseudomonadati</taxon>
        <taxon>Pseudomonadota</taxon>
        <taxon>Alphaproteobacteria</taxon>
        <taxon>Holosporales</taxon>
        <taxon>Holosporaceae</taxon>
        <taxon>Holospora</taxon>
    </lineage>
</organism>
<name>W6TGF0_HOLOB</name>
<keyword evidence="1" id="KW-1133">Transmembrane helix</keyword>
<dbReference type="Proteomes" id="UP000019112">
    <property type="component" value="Unassembled WGS sequence"/>
</dbReference>
<proteinExistence type="predicted"/>
<dbReference type="EMBL" id="AWTR02000075">
    <property type="protein sequence ID" value="ETZ06930.1"/>
    <property type="molecule type" value="Genomic_DNA"/>
</dbReference>
<feature type="transmembrane region" description="Helical" evidence="1">
    <location>
        <begin position="14"/>
        <end position="36"/>
    </location>
</feature>
<dbReference type="AlphaFoldDB" id="W6TGF0"/>
<dbReference type="OrthoDB" id="8479524at2"/>
<keyword evidence="1" id="KW-0472">Membrane</keyword>
<reference evidence="2 3" key="1">
    <citation type="journal article" date="2014" name="FEMS Microbiol. Lett.">
        <title>Draft genome sequences of three Holospora species (Holospora obtusa, Holospora undulata, and Holospora elegans), endonuclear symbiotic bacteria of the ciliate Paramecium caudatum.</title>
        <authorList>
            <person name="Dohra H."/>
            <person name="Tanaka K."/>
            <person name="Suzuki T."/>
            <person name="Fujishima M."/>
            <person name="Suzuki H."/>
        </authorList>
    </citation>
    <scope>NUCLEOTIDE SEQUENCE [LARGE SCALE GENOMIC DNA]</scope>
    <source>
        <strain evidence="2 3">F1</strain>
    </source>
</reference>
<evidence type="ECO:0000313" key="2">
    <source>
        <dbReference type="EMBL" id="ETZ06930.1"/>
    </source>
</evidence>
<sequence length="451" mass="53013">MTEISRSSGKSRQILWLMGNVFIGYVGFCVGSGWYVGSKIRSELLKNSYKKFIKFYEVREEYFPFPIVTVHMNFLKFFNQKLSAYFKISPNWKNLFSKKWGHLVVKFSLDRVKDFELSFDGNIDPKQAFTLLKTIKNLSGTKLFLAASSLKNCIEGHHNIRFKNYTGSVHFNDKSERNNAWRFDFYKQKRLLSSGSLYYAINEPSVVRERSKTNLTSQLRFFFETDFFLMLYEISHFFKAPELFLNTLKLINTQDLKNIFFPVNFNIFFNGEVDSKECNALMIMAKETEKNAEHEKNNTKTEGQINERLRKKISDFVENLTKLAFKQDLIFEIGFADQGKAKASLRSEHHVEPKDLSVLRIFLDLNWENLLKYFEKKTPEHYKKVYDLLIAPISTLNKNKDIYKISTDLLLQYNRKNLTLQSIIVNDMSLPELVQKYFFYKNSSSILGNTK</sequence>
<comment type="caution">
    <text evidence="2">The sequence shown here is derived from an EMBL/GenBank/DDBJ whole genome shotgun (WGS) entry which is preliminary data.</text>
</comment>
<gene>
    <name evidence="2" type="ORF">P618_200903</name>
</gene>
<keyword evidence="1" id="KW-0812">Transmembrane</keyword>
<evidence type="ECO:0000256" key="1">
    <source>
        <dbReference type="SAM" id="Phobius"/>
    </source>
</evidence>
<protein>
    <submittedName>
        <fullName evidence="2">Uncharacterized protein</fullName>
    </submittedName>
</protein>
<keyword evidence="3" id="KW-1185">Reference proteome</keyword>
<evidence type="ECO:0000313" key="3">
    <source>
        <dbReference type="Proteomes" id="UP000019112"/>
    </source>
</evidence>
<accession>W6TGF0</accession>
<dbReference type="RefSeq" id="WP_021827851.1">
    <property type="nucleotide sequence ID" value="NZ_AWTR02000075.1"/>
</dbReference>